<keyword evidence="7" id="KW-1185">Reference proteome</keyword>
<keyword evidence="2" id="KW-0479">Metal-binding</keyword>
<dbReference type="SUPFAM" id="SSF50447">
    <property type="entry name" value="Translation proteins"/>
    <property type="match status" value="1"/>
</dbReference>
<accession>A0ABT6R1X4</accession>
<keyword evidence="3" id="KW-0862">Zinc</keyword>
<dbReference type="Pfam" id="PF07973">
    <property type="entry name" value="tRNA_SAD"/>
    <property type="match status" value="1"/>
</dbReference>
<dbReference type="SMART" id="SM00863">
    <property type="entry name" value="tRNA_SAD"/>
    <property type="match status" value="1"/>
</dbReference>
<dbReference type="SUPFAM" id="SSF55186">
    <property type="entry name" value="ThrRS/AlaRS common domain"/>
    <property type="match status" value="1"/>
</dbReference>
<dbReference type="PANTHER" id="PTHR43462:SF1">
    <property type="entry name" value="ALANYL-TRNA EDITING PROTEIN AARSD1"/>
    <property type="match status" value="1"/>
</dbReference>
<evidence type="ECO:0000256" key="1">
    <source>
        <dbReference type="ARBA" id="ARBA00001947"/>
    </source>
</evidence>
<evidence type="ECO:0000259" key="5">
    <source>
        <dbReference type="SMART" id="SM00863"/>
    </source>
</evidence>
<name>A0ABT6R1X4_9BACL</name>
<gene>
    <name evidence="6" type="ORF">QK289_08030</name>
</gene>
<evidence type="ECO:0000256" key="4">
    <source>
        <dbReference type="SAM" id="Coils"/>
    </source>
</evidence>
<dbReference type="Gene3D" id="3.30.980.10">
    <property type="entry name" value="Threonyl-trna Synthetase, Chain A, domain 2"/>
    <property type="match status" value="1"/>
</dbReference>
<evidence type="ECO:0000313" key="6">
    <source>
        <dbReference type="EMBL" id="MDI3234951.1"/>
    </source>
</evidence>
<organism evidence="6 7">
    <name type="scientific">Exiguobacterium antarcticum</name>
    <dbReference type="NCBI Taxonomy" id="132920"/>
    <lineage>
        <taxon>Bacteria</taxon>
        <taxon>Bacillati</taxon>
        <taxon>Bacillota</taxon>
        <taxon>Bacilli</taxon>
        <taxon>Bacillales</taxon>
        <taxon>Bacillales Family XII. Incertae Sedis</taxon>
        <taxon>Exiguobacterium</taxon>
    </lineage>
</organism>
<dbReference type="EMBL" id="JASBQV010000010">
    <property type="protein sequence ID" value="MDI3234951.1"/>
    <property type="molecule type" value="Genomic_DNA"/>
</dbReference>
<dbReference type="Gene3D" id="2.40.30.130">
    <property type="match status" value="1"/>
</dbReference>
<dbReference type="InterPro" id="IPR018163">
    <property type="entry name" value="Thr/Ala-tRNA-synth_IIc_edit"/>
</dbReference>
<dbReference type="PANTHER" id="PTHR43462">
    <property type="entry name" value="ALANYL-TRNA EDITING PROTEIN"/>
    <property type="match status" value="1"/>
</dbReference>
<comment type="cofactor">
    <cofactor evidence="1">
        <name>Zn(2+)</name>
        <dbReference type="ChEBI" id="CHEBI:29105"/>
    </cofactor>
</comment>
<dbReference type="InterPro" id="IPR051335">
    <property type="entry name" value="Alanyl-tRNA_Editing_Enzymes"/>
</dbReference>
<dbReference type="Pfam" id="PF01411">
    <property type="entry name" value="tRNA-synt_2c"/>
    <property type="match status" value="1"/>
</dbReference>
<evidence type="ECO:0000256" key="3">
    <source>
        <dbReference type="ARBA" id="ARBA00022833"/>
    </source>
</evidence>
<reference evidence="6 7" key="1">
    <citation type="submission" date="2023-04" db="EMBL/GenBank/DDBJ databases">
        <title>Antarctic isolates genomes.</title>
        <authorList>
            <person name="Dimov S.G."/>
        </authorList>
    </citation>
    <scope>NUCLEOTIDE SEQUENCE [LARGE SCALE GENOMIC DNA]</scope>
    <source>
        <strain evidence="6 7">AL19</strain>
    </source>
</reference>
<dbReference type="RefSeq" id="WP_026830859.1">
    <property type="nucleotide sequence ID" value="NZ_JANJYY010000012.1"/>
</dbReference>
<sequence length="383" mass="43251">MRLEQIYPTVRTFETVVADMKEQQGYWVALEKSYFYPESGGQPADRGTLNGIEVLDVQLIEGIVWHLLNSPLLGKTVHGEVDDAVRTDHAAQHTAQHVISAILQDEFQIKTVSFRTGSEESTLDLATDQWDEKLQNRLEERLRQVIVAGHVITATEYEEAEALALPLRKMPQVTGQIRVVQIGELDYSACGGTHLESTSELELILFTGQEKIRGNIRLTYVAKDRAFRLLTTERRVLSETARFLSAKKDQVRDVVDELKQDQIRLNRQVGQAEDAHVQTVLKQLLNGPEQILVLHHEQEDIRFSEKIGKALVEAGRTVLVWNEVAKKLLMYSTGRVHLGQFTKTHVKQFNGRGGGSETNAQVLFVTHEDALAFVEALEEELHT</sequence>
<dbReference type="InterPro" id="IPR012947">
    <property type="entry name" value="tRNA_SAD"/>
</dbReference>
<feature type="coiled-coil region" evidence="4">
    <location>
        <begin position="241"/>
        <end position="275"/>
    </location>
</feature>
<evidence type="ECO:0000313" key="7">
    <source>
        <dbReference type="Proteomes" id="UP001243286"/>
    </source>
</evidence>
<dbReference type="Proteomes" id="UP001243286">
    <property type="component" value="Unassembled WGS sequence"/>
</dbReference>
<keyword evidence="4" id="KW-0175">Coiled coil</keyword>
<comment type="caution">
    <text evidence="6">The sequence shown here is derived from an EMBL/GenBank/DDBJ whole genome shotgun (WGS) entry which is preliminary data.</text>
</comment>
<dbReference type="InterPro" id="IPR009000">
    <property type="entry name" value="Transl_B-barrel_sf"/>
</dbReference>
<evidence type="ECO:0000256" key="2">
    <source>
        <dbReference type="ARBA" id="ARBA00022723"/>
    </source>
</evidence>
<dbReference type="InterPro" id="IPR018164">
    <property type="entry name" value="Ala-tRNA-synth_IIc_N"/>
</dbReference>
<feature type="domain" description="Threonyl/alanyl tRNA synthetase SAD" evidence="5">
    <location>
        <begin position="177"/>
        <end position="219"/>
    </location>
</feature>
<proteinExistence type="predicted"/>
<protein>
    <submittedName>
        <fullName evidence="6">Alanyl-tRNA editing protein</fullName>
    </submittedName>
</protein>